<proteinExistence type="predicted"/>
<gene>
    <name evidence="5" type="ORF">KUTeg_005596</name>
</gene>
<accession>A0ABQ9FK49</accession>
<evidence type="ECO:0000256" key="2">
    <source>
        <dbReference type="ARBA" id="ARBA00022801"/>
    </source>
</evidence>
<evidence type="ECO:0000313" key="6">
    <source>
        <dbReference type="Proteomes" id="UP001217089"/>
    </source>
</evidence>
<dbReference type="SUPFAM" id="SSF56784">
    <property type="entry name" value="HAD-like"/>
    <property type="match status" value="1"/>
</dbReference>
<organism evidence="5 6">
    <name type="scientific">Tegillarca granosa</name>
    <name type="common">Malaysian cockle</name>
    <name type="synonym">Anadara granosa</name>
    <dbReference type="NCBI Taxonomy" id="220873"/>
    <lineage>
        <taxon>Eukaryota</taxon>
        <taxon>Metazoa</taxon>
        <taxon>Spiralia</taxon>
        <taxon>Lophotrochozoa</taxon>
        <taxon>Mollusca</taxon>
        <taxon>Bivalvia</taxon>
        <taxon>Autobranchia</taxon>
        <taxon>Pteriomorphia</taxon>
        <taxon>Arcoida</taxon>
        <taxon>Arcoidea</taxon>
        <taxon>Arcidae</taxon>
        <taxon>Tegillarca</taxon>
    </lineage>
</organism>
<keyword evidence="2" id="KW-0378">Hydrolase</keyword>
<keyword evidence="6" id="KW-1185">Reference proteome</keyword>
<evidence type="ECO:0000313" key="5">
    <source>
        <dbReference type="EMBL" id="KAJ8317692.1"/>
    </source>
</evidence>
<keyword evidence="3" id="KW-0460">Magnesium</keyword>
<keyword evidence="1" id="KW-0479">Metal-binding</keyword>
<sequence>MRYADLYAATFLNLLHYPFTYVFRAPSMLMPHESTVGHEDFLPHDQRIMTVRSRLYSDEDLASRRGRLERSDSIVPNLYADKPRQFTQIQEDDDESSSGSEREPSLE</sequence>
<dbReference type="InterPro" id="IPR036412">
    <property type="entry name" value="HAD-like_sf"/>
</dbReference>
<evidence type="ECO:0000256" key="3">
    <source>
        <dbReference type="ARBA" id="ARBA00022842"/>
    </source>
</evidence>
<feature type="region of interest" description="Disordered" evidence="4">
    <location>
        <begin position="81"/>
        <end position="107"/>
    </location>
</feature>
<comment type="caution">
    <text evidence="5">The sequence shown here is derived from an EMBL/GenBank/DDBJ whole genome shotgun (WGS) entry which is preliminary data.</text>
</comment>
<dbReference type="Pfam" id="PF05761">
    <property type="entry name" value="5_nucleotid"/>
    <property type="match status" value="1"/>
</dbReference>
<dbReference type="InterPro" id="IPR008380">
    <property type="entry name" value="HAD-SF_hydro_IG_5-nucl"/>
</dbReference>
<evidence type="ECO:0000256" key="1">
    <source>
        <dbReference type="ARBA" id="ARBA00022723"/>
    </source>
</evidence>
<reference evidence="5 6" key="1">
    <citation type="submission" date="2022-12" db="EMBL/GenBank/DDBJ databases">
        <title>Chromosome-level genome of Tegillarca granosa.</title>
        <authorList>
            <person name="Kim J."/>
        </authorList>
    </citation>
    <scope>NUCLEOTIDE SEQUENCE [LARGE SCALE GENOMIC DNA]</scope>
    <source>
        <strain evidence="5">Teg-2019</strain>
        <tissue evidence="5">Adductor muscle</tissue>
    </source>
</reference>
<evidence type="ECO:0000256" key="4">
    <source>
        <dbReference type="SAM" id="MobiDB-lite"/>
    </source>
</evidence>
<name>A0ABQ9FK49_TEGGR</name>
<dbReference type="EMBL" id="JARBDR010000246">
    <property type="protein sequence ID" value="KAJ8317692.1"/>
    <property type="molecule type" value="Genomic_DNA"/>
</dbReference>
<dbReference type="Proteomes" id="UP001217089">
    <property type="component" value="Unassembled WGS sequence"/>
</dbReference>
<protein>
    <submittedName>
        <fullName evidence="5">Uncharacterized protein</fullName>
    </submittedName>
</protein>